<evidence type="ECO:0000313" key="1">
    <source>
        <dbReference type="EnsemblPlants" id="MELO3C032164.2.1"/>
    </source>
</evidence>
<reference evidence="1" key="1">
    <citation type="submission" date="2023-03" db="UniProtKB">
        <authorList>
            <consortium name="EnsemblPlants"/>
        </authorList>
    </citation>
    <scope>IDENTIFICATION</scope>
</reference>
<organism evidence="1">
    <name type="scientific">Cucumis melo</name>
    <name type="common">Muskmelon</name>
    <dbReference type="NCBI Taxonomy" id="3656"/>
    <lineage>
        <taxon>Eukaryota</taxon>
        <taxon>Viridiplantae</taxon>
        <taxon>Streptophyta</taxon>
        <taxon>Embryophyta</taxon>
        <taxon>Tracheophyta</taxon>
        <taxon>Spermatophyta</taxon>
        <taxon>Magnoliopsida</taxon>
        <taxon>eudicotyledons</taxon>
        <taxon>Gunneridae</taxon>
        <taxon>Pentapetalae</taxon>
        <taxon>rosids</taxon>
        <taxon>fabids</taxon>
        <taxon>Cucurbitales</taxon>
        <taxon>Cucurbitaceae</taxon>
        <taxon>Benincaseae</taxon>
        <taxon>Cucumis</taxon>
    </lineage>
</organism>
<accession>A0A9I9EDT2</accession>
<dbReference type="AlphaFoldDB" id="A0A9I9EDT2"/>
<sequence length="229" mass="26859">MVKDILLHNRSKRLRYPDFVDKGYAAWRFNGFGDNQMSHYVYHTGWLVYYAVDYFLPAQIRVMWTIESHLLNLFGNLNLIALDIICIKAIDESKFIAYYYILIKTFFISSPPSVAQAKPIVLQFLTNNGAKLWDKSVKMRSSYRKFINIREYDLHKSSYLFYPIFSVLSQNYKEKKKGSESQMIACYAIGGFGRRPIFINSYSLIKLYHLHPERCASVTFKALRSVHLD</sequence>
<name>A0A9I9EDT2_CUCME</name>
<dbReference type="Gramene" id="MELO3C032164.2.1">
    <property type="protein sequence ID" value="MELO3C032164.2.1"/>
    <property type="gene ID" value="MELO3C032164.2"/>
</dbReference>
<protein>
    <submittedName>
        <fullName evidence="1">Uncharacterized protein</fullName>
    </submittedName>
</protein>
<proteinExistence type="predicted"/>
<dbReference type="EnsemblPlants" id="MELO3C032164.2.1">
    <property type="protein sequence ID" value="MELO3C032164.2.1"/>
    <property type="gene ID" value="MELO3C032164.2"/>
</dbReference>